<keyword evidence="8" id="KW-0210">Decarboxylase</keyword>
<dbReference type="STRING" id="3088.A0A383VC95"/>
<dbReference type="InterPro" id="IPR001272">
    <property type="entry name" value="PEP_carboxykinase_ATP"/>
</dbReference>
<evidence type="ECO:0000256" key="2">
    <source>
        <dbReference type="ARBA" id="ARBA00004742"/>
    </source>
</evidence>
<gene>
    <name evidence="13" type="ORF">BQ4739_LOCUS3374</name>
</gene>
<evidence type="ECO:0000256" key="9">
    <source>
        <dbReference type="ARBA" id="ARBA00022840"/>
    </source>
</evidence>
<dbReference type="EC" id="4.1.1.49" evidence="4"/>
<dbReference type="UniPathway" id="UPA00138"/>
<comment type="pathway">
    <text evidence="2">Carbohydrate biosynthesis; gluconeogenesis.</text>
</comment>
<evidence type="ECO:0000313" key="14">
    <source>
        <dbReference type="Proteomes" id="UP000256970"/>
    </source>
</evidence>
<dbReference type="GO" id="GO:0005829">
    <property type="term" value="C:cytosol"/>
    <property type="evidence" value="ECO:0007669"/>
    <property type="project" value="TreeGrafter"/>
</dbReference>
<reference evidence="13 14" key="1">
    <citation type="submission" date="2016-10" db="EMBL/GenBank/DDBJ databases">
        <authorList>
            <person name="Cai Z."/>
        </authorList>
    </citation>
    <scope>NUCLEOTIDE SEQUENCE [LARGE SCALE GENOMIC DNA]</scope>
</reference>
<dbReference type="CDD" id="cd00484">
    <property type="entry name" value="PEPCK_ATP"/>
    <property type="match status" value="1"/>
</dbReference>
<dbReference type="GO" id="GO:0004612">
    <property type="term" value="F:phosphoenolpyruvate carboxykinase (ATP) activity"/>
    <property type="evidence" value="ECO:0007669"/>
    <property type="project" value="UniProtKB-EC"/>
</dbReference>
<evidence type="ECO:0000313" key="13">
    <source>
        <dbReference type="EMBL" id="SZX62791.1"/>
    </source>
</evidence>
<dbReference type="HAMAP" id="MF_00453">
    <property type="entry name" value="PEPCK_ATP"/>
    <property type="match status" value="1"/>
</dbReference>
<evidence type="ECO:0000256" key="12">
    <source>
        <dbReference type="SAM" id="MobiDB-lite"/>
    </source>
</evidence>
<organism evidence="13 14">
    <name type="scientific">Tetradesmus obliquus</name>
    <name type="common">Green alga</name>
    <name type="synonym">Acutodesmus obliquus</name>
    <dbReference type="NCBI Taxonomy" id="3088"/>
    <lineage>
        <taxon>Eukaryota</taxon>
        <taxon>Viridiplantae</taxon>
        <taxon>Chlorophyta</taxon>
        <taxon>core chlorophytes</taxon>
        <taxon>Chlorophyceae</taxon>
        <taxon>CS clade</taxon>
        <taxon>Sphaeropleales</taxon>
        <taxon>Scenedesmaceae</taxon>
        <taxon>Tetradesmus</taxon>
    </lineage>
</organism>
<comment type="similarity">
    <text evidence="3">Belongs to the phosphoenolpyruvate carboxykinase (ATP) family.</text>
</comment>
<name>A0A383VC95_TETOB</name>
<dbReference type="Pfam" id="PF01293">
    <property type="entry name" value="PEPCK_ATP"/>
    <property type="match status" value="1"/>
</dbReference>
<evidence type="ECO:0000256" key="1">
    <source>
        <dbReference type="ARBA" id="ARBA00004496"/>
    </source>
</evidence>
<dbReference type="PANTHER" id="PTHR30031">
    <property type="entry name" value="PHOSPHOENOLPYRUVATE CARBOXYKINASE ATP"/>
    <property type="match status" value="1"/>
</dbReference>
<dbReference type="GO" id="GO:0005524">
    <property type="term" value="F:ATP binding"/>
    <property type="evidence" value="ECO:0007669"/>
    <property type="project" value="UniProtKB-KW"/>
</dbReference>
<dbReference type="FunFam" id="2.170.8.10:FF:000001">
    <property type="entry name" value="Phosphoenolpyruvate carboxykinase (ATP)"/>
    <property type="match status" value="1"/>
</dbReference>
<dbReference type="PROSITE" id="PS00532">
    <property type="entry name" value="PEPCK_ATP"/>
    <property type="match status" value="1"/>
</dbReference>
<dbReference type="EMBL" id="FNXT01000264">
    <property type="protein sequence ID" value="SZX62791.1"/>
    <property type="molecule type" value="Genomic_DNA"/>
</dbReference>
<dbReference type="Gene3D" id="3.40.449.10">
    <property type="entry name" value="Phosphoenolpyruvate Carboxykinase, domain 1"/>
    <property type="match status" value="1"/>
</dbReference>
<feature type="compositionally biased region" description="Acidic residues" evidence="12">
    <location>
        <begin position="610"/>
        <end position="624"/>
    </location>
</feature>
<dbReference type="FunFam" id="3.40.449.10:FF:000009">
    <property type="entry name" value="Uncharacterized protein"/>
    <property type="match status" value="1"/>
</dbReference>
<dbReference type="SUPFAM" id="SSF68923">
    <property type="entry name" value="PEP carboxykinase N-terminal domain"/>
    <property type="match status" value="1"/>
</dbReference>
<dbReference type="AlphaFoldDB" id="A0A383VC95"/>
<feature type="region of interest" description="Disordered" evidence="12">
    <location>
        <begin position="592"/>
        <end position="628"/>
    </location>
</feature>
<keyword evidence="9" id="KW-0067">ATP-binding</keyword>
<comment type="catalytic activity">
    <reaction evidence="11">
        <text>oxaloacetate + ATP = phosphoenolpyruvate + ADP + CO2</text>
        <dbReference type="Rhea" id="RHEA:18617"/>
        <dbReference type="ChEBI" id="CHEBI:16452"/>
        <dbReference type="ChEBI" id="CHEBI:16526"/>
        <dbReference type="ChEBI" id="CHEBI:30616"/>
        <dbReference type="ChEBI" id="CHEBI:58702"/>
        <dbReference type="ChEBI" id="CHEBI:456216"/>
        <dbReference type="EC" id="4.1.1.49"/>
    </reaction>
</comment>
<accession>A0A383VC95</accession>
<protein>
    <recommendedName>
        <fullName evidence="4">phosphoenolpyruvate carboxykinase (ATP)</fullName>
        <ecNumber evidence="4">4.1.1.49</ecNumber>
    </recommendedName>
</protein>
<proteinExistence type="inferred from homology"/>
<dbReference type="PANTHER" id="PTHR30031:SF0">
    <property type="entry name" value="PHOSPHOENOLPYRUVATE CARBOXYKINASE (ATP)"/>
    <property type="match status" value="1"/>
</dbReference>
<dbReference type="Gene3D" id="2.170.8.10">
    <property type="entry name" value="Phosphoenolpyruvate Carboxykinase, domain 2"/>
    <property type="match status" value="1"/>
</dbReference>
<evidence type="ECO:0000256" key="11">
    <source>
        <dbReference type="ARBA" id="ARBA00047371"/>
    </source>
</evidence>
<keyword evidence="14" id="KW-1185">Reference proteome</keyword>
<evidence type="ECO:0000256" key="3">
    <source>
        <dbReference type="ARBA" id="ARBA00006052"/>
    </source>
</evidence>
<evidence type="ECO:0000256" key="5">
    <source>
        <dbReference type="ARBA" id="ARBA00022432"/>
    </source>
</evidence>
<dbReference type="InterPro" id="IPR015994">
    <property type="entry name" value="PEPCK_ATP_CS"/>
</dbReference>
<evidence type="ECO:0000256" key="10">
    <source>
        <dbReference type="ARBA" id="ARBA00023239"/>
    </source>
</evidence>
<dbReference type="NCBIfam" id="TIGR00224">
    <property type="entry name" value="pckA"/>
    <property type="match status" value="1"/>
</dbReference>
<dbReference type="InterPro" id="IPR013035">
    <property type="entry name" value="PEP_carboxykinase_C"/>
</dbReference>
<evidence type="ECO:0000256" key="6">
    <source>
        <dbReference type="ARBA" id="ARBA00022490"/>
    </source>
</evidence>
<evidence type="ECO:0000256" key="8">
    <source>
        <dbReference type="ARBA" id="ARBA00022793"/>
    </source>
</evidence>
<dbReference type="InterPro" id="IPR008210">
    <property type="entry name" value="PEP_carboxykinase_N"/>
</dbReference>
<keyword evidence="5" id="KW-0312">Gluconeogenesis</keyword>
<comment type="subcellular location">
    <subcellularLocation>
        <location evidence="1">Cytoplasm</location>
    </subcellularLocation>
</comment>
<evidence type="ECO:0000256" key="4">
    <source>
        <dbReference type="ARBA" id="ARBA00012363"/>
    </source>
</evidence>
<dbReference type="NCBIfam" id="NF006820">
    <property type="entry name" value="PRK09344.1-2"/>
    <property type="match status" value="1"/>
</dbReference>
<dbReference type="PIRSF" id="PIRSF006294">
    <property type="entry name" value="PEP_crbxkin"/>
    <property type="match status" value="1"/>
</dbReference>
<dbReference type="GO" id="GO:0006094">
    <property type="term" value="P:gluconeogenesis"/>
    <property type="evidence" value="ECO:0007669"/>
    <property type="project" value="UniProtKB-UniPathway"/>
</dbReference>
<keyword evidence="6" id="KW-0963">Cytoplasm</keyword>
<dbReference type="NCBIfam" id="NF006821">
    <property type="entry name" value="PRK09344.1-3"/>
    <property type="match status" value="1"/>
</dbReference>
<dbReference type="Gene3D" id="3.90.228.20">
    <property type="match status" value="1"/>
</dbReference>
<keyword evidence="10" id="KW-0456">Lyase</keyword>
<dbReference type="Proteomes" id="UP000256970">
    <property type="component" value="Unassembled WGS sequence"/>
</dbReference>
<sequence length="652" mass="70845">MATKTSSSKAVEPRSDQGLIGMKAAAQQQRDALGLNADKAVIEACKAFKEAGFKPKMVFRNLPPSHLYEKALRYEPGTHIVKSGALATSSGAKTGRCPRDKRVVREPSTEKDIWWASSSSGSPNYEMDERSFLLNRETAVSYLNSLHHVFVFDGYANWDPEARIKVRVVTERAYHALFMHNMLIRPSLEELEDFGEPDFIIYNAGAFPANRFSNYMTSTTSVDVNLKSREMVILGTQYAGEMKKGVFSVMHYLMPKRGVLSLHSGCNMGAAGDVTLFFGLSGTGKTTLSTDPRRPLIGDDEHCWGPDGVFNIEGGCYAKCIGLKAASEPEIFKAIRFGSVLENVVVDERTRDVDYMSNRITENTRASYPIDYIDNAKIPCVGPHPRNVVLLCCDAFGVLPPVSKLSLEQVMYHFISGYTSKVAGTEMGVTEPEATFSACYGGAFLMWHPMKYAAMLAEKMRQHGTKGWLVNTGWTGGSYGVGSRISLKYTRAIIDAIHSGALDSVECAEMPLFKLQVPTSCPGVPDVLLQPALQWADKADFNDTLAQLATLFVGSFRSYLEDAALHVGADMADRILSGGPNLDDIKEAEAAAAAVPHEHHDVHAAPLGPDEGDGDSDVPAAEEEVGQKGGECKVCAARQVAEAANLAPAGMV</sequence>
<keyword evidence="7" id="KW-0547">Nucleotide-binding</keyword>
<dbReference type="SUPFAM" id="SSF53795">
    <property type="entry name" value="PEP carboxykinase-like"/>
    <property type="match status" value="1"/>
</dbReference>
<evidence type="ECO:0000256" key="7">
    <source>
        <dbReference type="ARBA" id="ARBA00022741"/>
    </source>
</evidence>